<dbReference type="AlphaFoldDB" id="A0A382RM80"/>
<organism evidence="1">
    <name type="scientific">marine metagenome</name>
    <dbReference type="NCBI Taxonomy" id="408172"/>
    <lineage>
        <taxon>unclassified sequences</taxon>
        <taxon>metagenomes</taxon>
        <taxon>ecological metagenomes</taxon>
    </lineage>
</organism>
<name>A0A382RM80_9ZZZZ</name>
<accession>A0A382RM80</accession>
<sequence>MEEDSMIRTALGLTEWTPRMAVGSGFEAAV</sequence>
<proteinExistence type="predicted"/>
<gene>
    <name evidence="1" type="ORF">METZ01_LOCUS351061</name>
</gene>
<feature type="non-terminal residue" evidence="1">
    <location>
        <position position="30"/>
    </location>
</feature>
<evidence type="ECO:0000313" key="1">
    <source>
        <dbReference type="EMBL" id="SVC98207.1"/>
    </source>
</evidence>
<reference evidence="1" key="1">
    <citation type="submission" date="2018-05" db="EMBL/GenBank/DDBJ databases">
        <authorList>
            <person name="Lanie J.A."/>
            <person name="Ng W.-L."/>
            <person name="Kazmierczak K.M."/>
            <person name="Andrzejewski T.M."/>
            <person name="Davidsen T.M."/>
            <person name="Wayne K.J."/>
            <person name="Tettelin H."/>
            <person name="Glass J.I."/>
            <person name="Rusch D."/>
            <person name="Podicherti R."/>
            <person name="Tsui H.-C.T."/>
            <person name="Winkler M.E."/>
        </authorList>
    </citation>
    <scope>NUCLEOTIDE SEQUENCE</scope>
</reference>
<dbReference type="EMBL" id="UINC01122412">
    <property type="protein sequence ID" value="SVC98207.1"/>
    <property type="molecule type" value="Genomic_DNA"/>
</dbReference>
<protein>
    <submittedName>
        <fullName evidence="1">Uncharacterized protein</fullName>
    </submittedName>
</protein>